<keyword evidence="1" id="KW-0378">Hydrolase</keyword>
<protein>
    <submittedName>
        <fullName evidence="1">UDP-N-acetylglucosamine 2-epimerase (Hydrolyzing)</fullName>
        <ecNumber evidence="1">3.2.1.183</ecNumber>
    </submittedName>
</protein>
<keyword evidence="2" id="KW-1185">Reference proteome</keyword>
<dbReference type="EC" id="3.2.1.183" evidence="1"/>
<gene>
    <name evidence="1" type="primary">neuC</name>
    <name evidence="1" type="ORF">E5329_16280</name>
</gene>
<dbReference type="Proteomes" id="UP000304953">
    <property type="component" value="Unassembled WGS sequence"/>
</dbReference>
<organism evidence="1 2">
    <name type="scientific">Petralouisia muris</name>
    <dbReference type="NCBI Taxonomy" id="3032872"/>
    <lineage>
        <taxon>Bacteria</taxon>
        <taxon>Bacillati</taxon>
        <taxon>Bacillota</taxon>
        <taxon>Clostridia</taxon>
        <taxon>Lachnospirales</taxon>
        <taxon>Lachnospiraceae</taxon>
        <taxon>Petralouisia</taxon>
    </lineage>
</organism>
<evidence type="ECO:0000313" key="2">
    <source>
        <dbReference type="Proteomes" id="UP000304953"/>
    </source>
</evidence>
<evidence type="ECO:0000313" key="1">
    <source>
        <dbReference type="EMBL" id="TGY95122.1"/>
    </source>
</evidence>
<comment type="caution">
    <text evidence="1">The sequence shown here is derived from an EMBL/GenBank/DDBJ whole genome shotgun (WGS) entry which is preliminary data.</text>
</comment>
<sequence>MKRICVVTATRAEYGLLRGVIRNIIKDDEMELILAVTGTHLSKHFGNTVAEIKEDGFPIAEQIEILQKNDTEIDICHTMANAAKLFAEMYARQMPDMIVVEGDRYELLPICSSAMIFGIPIAHISGGEVTEGAIDDAVRHCITKMSYLHFPACETYRRRIIQLGEAPERVFNYGDVGVENIRKMEYLSQTELEKFLGISLEKPYASLTFHPVTLEKASAQRQTEEVISALRLFPDINFIVTLANADLQGQIINKIFQDSMKECKNIFCYTSLGIQRYLSLIKNAEFVIGNSSSGIVEVPCFGIPTINIGNRQKGRLRASSIIDCKPDVQAIKESIEKAMSKEFRKIAKETKNPYGDGDTSENIVKTMKTFLQSGKIDLKKKFHDIEGELV</sequence>
<proteinExistence type="predicted"/>
<name>A0AC61RTD2_9FIRM</name>
<accession>A0AC61RTD2</accession>
<reference evidence="1" key="1">
    <citation type="submission" date="2019-04" db="EMBL/GenBank/DDBJ databases">
        <title>Microbes associate with the intestines of laboratory mice.</title>
        <authorList>
            <person name="Navarre W."/>
            <person name="Wong E."/>
            <person name="Huang K."/>
            <person name="Tropini C."/>
            <person name="Ng K."/>
            <person name="Yu B."/>
        </authorList>
    </citation>
    <scope>NUCLEOTIDE SEQUENCE</scope>
    <source>
        <strain evidence="1">NM01_1-7b</strain>
    </source>
</reference>
<dbReference type="EMBL" id="SRYA01000034">
    <property type="protein sequence ID" value="TGY95122.1"/>
    <property type="molecule type" value="Genomic_DNA"/>
</dbReference>
<keyword evidence="1" id="KW-0326">Glycosidase</keyword>